<reference evidence="1" key="1">
    <citation type="journal article" date="2014" name="Front. Microbiol.">
        <title>High frequency of phylogenetically diverse reductive dehalogenase-homologous genes in deep subseafloor sedimentary metagenomes.</title>
        <authorList>
            <person name="Kawai M."/>
            <person name="Futagami T."/>
            <person name="Toyoda A."/>
            <person name="Takaki Y."/>
            <person name="Nishi S."/>
            <person name="Hori S."/>
            <person name="Arai W."/>
            <person name="Tsubouchi T."/>
            <person name="Morono Y."/>
            <person name="Uchiyama I."/>
            <person name="Ito T."/>
            <person name="Fujiyama A."/>
            <person name="Inagaki F."/>
            <person name="Takami H."/>
        </authorList>
    </citation>
    <scope>NUCLEOTIDE SEQUENCE</scope>
    <source>
        <strain evidence="1">Expedition CK06-06</strain>
    </source>
</reference>
<accession>X1QDC2</accession>
<organism evidence="1">
    <name type="scientific">marine sediment metagenome</name>
    <dbReference type="NCBI Taxonomy" id="412755"/>
    <lineage>
        <taxon>unclassified sequences</taxon>
        <taxon>metagenomes</taxon>
        <taxon>ecological metagenomes</taxon>
    </lineage>
</organism>
<name>X1QDC2_9ZZZZ</name>
<feature type="non-terminal residue" evidence="1">
    <location>
        <position position="1"/>
    </location>
</feature>
<protein>
    <submittedName>
        <fullName evidence="1">Uncharacterized protein</fullName>
    </submittedName>
</protein>
<evidence type="ECO:0000313" key="1">
    <source>
        <dbReference type="EMBL" id="GAI52826.1"/>
    </source>
</evidence>
<dbReference type="EMBL" id="BARV01041661">
    <property type="protein sequence ID" value="GAI52826.1"/>
    <property type="molecule type" value="Genomic_DNA"/>
</dbReference>
<gene>
    <name evidence="1" type="ORF">S06H3_62966</name>
</gene>
<sequence>YHGFPEISSCNLNVSEIRYCYIDDLKKEIAARIKTIPPPIQ</sequence>
<comment type="caution">
    <text evidence="1">The sequence shown here is derived from an EMBL/GenBank/DDBJ whole genome shotgun (WGS) entry which is preliminary data.</text>
</comment>
<dbReference type="AlphaFoldDB" id="X1QDC2"/>
<proteinExistence type="predicted"/>